<dbReference type="CDD" id="cd01902">
    <property type="entry name" value="Ntn_CGH"/>
    <property type="match status" value="1"/>
</dbReference>
<dbReference type="Proteomes" id="UP000245627">
    <property type="component" value="Unassembled WGS sequence"/>
</dbReference>
<dbReference type="RefSeq" id="WP_116775933.1">
    <property type="nucleotide sequence ID" value="NZ_QDKG01000003.1"/>
</dbReference>
<dbReference type="InterPro" id="IPR029055">
    <property type="entry name" value="Ntn_hydrolases_N"/>
</dbReference>
<feature type="chain" id="PRO_5015581145" evidence="3">
    <location>
        <begin position="21"/>
        <end position="351"/>
    </location>
</feature>
<evidence type="ECO:0000313" key="6">
    <source>
        <dbReference type="Proteomes" id="UP000245627"/>
    </source>
</evidence>
<dbReference type="InterPro" id="IPR029132">
    <property type="entry name" value="CBAH/NAAA_C"/>
</dbReference>
<proteinExistence type="inferred from homology"/>
<feature type="signal peptide" evidence="3">
    <location>
        <begin position="1"/>
        <end position="20"/>
    </location>
</feature>
<keyword evidence="3" id="KW-0732">Signal</keyword>
<dbReference type="EMBL" id="QDKG01000003">
    <property type="protein sequence ID" value="PVH25346.1"/>
    <property type="molecule type" value="Genomic_DNA"/>
</dbReference>
<organism evidence="5 6">
    <name type="scientific">Sphingobacterium corticibacter</name>
    <dbReference type="NCBI Taxonomy" id="2171749"/>
    <lineage>
        <taxon>Bacteria</taxon>
        <taxon>Pseudomonadati</taxon>
        <taxon>Bacteroidota</taxon>
        <taxon>Sphingobacteriia</taxon>
        <taxon>Sphingobacteriales</taxon>
        <taxon>Sphingobacteriaceae</taxon>
        <taxon>Sphingobacterium</taxon>
    </lineage>
</organism>
<evidence type="ECO:0000313" key="5">
    <source>
        <dbReference type="EMBL" id="PVH25346.1"/>
    </source>
</evidence>
<name>A0A2T8HIR8_9SPHI</name>
<keyword evidence="2 5" id="KW-0378">Hydrolase</keyword>
<evidence type="ECO:0000259" key="4">
    <source>
        <dbReference type="Pfam" id="PF02275"/>
    </source>
</evidence>
<accession>A0A2T8HIR8</accession>
<dbReference type="Pfam" id="PF02275">
    <property type="entry name" value="CBAH"/>
    <property type="match status" value="1"/>
</dbReference>
<sequence>MKLLKSMLMTLATSSLIVQAIPCTRVVYKGPNETIITARSMDWRDEIPANLWVFPRGIKRSGEVGPTSIQWTSKYGSVVASAWDIATADGMNEKGLVANVLWLAESKYPAFEPKSGEKGLTIAAWAQYVLDNFATVNEAVAVLQQEKFVVVSDVIPGTDKFTTLHLSISDKTGDNAIFEYIDGKLMIHHDPSYTVMTNSPVFDQQLALNAYWQGIPGTIMLPGTNRAADRYVRASYYINAIPQTDNTRNSLASVFSVIRNCSVPYGISSPSEPNISSTRWRSVSDHKNLTYYFETVNAPSAFWIDLKTLDFSKQGKVLKLAVDGNFNLAGLSNEQLVPKEPFRFMGLNQNN</sequence>
<evidence type="ECO:0000256" key="3">
    <source>
        <dbReference type="SAM" id="SignalP"/>
    </source>
</evidence>
<dbReference type="InterPro" id="IPR052193">
    <property type="entry name" value="Peptidase_C59"/>
</dbReference>
<keyword evidence="6" id="KW-1185">Reference proteome</keyword>
<comment type="caution">
    <text evidence="5">The sequence shown here is derived from an EMBL/GenBank/DDBJ whole genome shotgun (WGS) entry which is preliminary data.</text>
</comment>
<dbReference type="AlphaFoldDB" id="A0A2T8HIR8"/>
<dbReference type="SUPFAM" id="SSF56235">
    <property type="entry name" value="N-terminal nucleophile aminohydrolases (Ntn hydrolases)"/>
    <property type="match status" value="1"/>
</dbReference>
<evidence type="ECO:0000256" key="2">
    <source>
        <dbReference type="ARBA" id="ARBA00022801"/>
    </source>
</evidence>
<evidence type="ECO:0000256" key="1">
    <source>
        <dbReference type="ARBA" id="ARBA00006625"/>
    </source>
</evidence>
<protein>
    <submittedName>
        <fullName evidence="5">Choloylglycine hydrolase</fullName>
    </submittedName>
</protein>
<dbReference type="GO" id="GO:0016787">
    <property type="term" value="F:hydrolase activity"/>
    <property type="evidence" value="ECO:0007669"/>
    <property type="project" value="UniProtKB-KW"/>
</dbReference>
<comment type="similarity">
    <text evidence="1">Belongs to the peptidase C59 family.</text>
</comment>
<dbReference type="PANTHER" id="PTHR35527:SF2">
    <property type="entry name" value="HYDROLASE"/>
    <property type="match status" value="1"/>
</dbReference>
<dbReference type="Gene3D" id="3.60.60.10">
    <property type="entry name" value="Penicillin V Acylase, Chain A"/>
    <property type="match status" value="1"/>
</dbReference>
<reference evidence="5 6" key="1">
    <citation type="submission" date="2018-04" db="EMBL/GenBank/DDBJ databases">
        <title>Sphingobacterium cortibacter sp. nov.</title>
        <authorList>
            <person name="Li Y."/>
        </authorList>
    </citation>
    <scope>NUCLEOTIDE SEQUENCE [LARGE SCALE GENOMIC DNA]</scope>
    <source>
        <strain evidence="5 6">2c-3</strain>
    </source>
</reference>
<gene>
    <name evidence="5" type="ORF">DC487_10535</name>
</gene>
<dbReference type="PANTHER" id="PTHR35527">
    <property type="entry name" value="CHOLOYLGLYCINE HYDROLASE"/>
    <property type="match status" value="1"/>
</dbReference>
<dbReference type="OrthoDB" id="1265391at2"/>
<feature type="domain" description="Choloylglycine hydrolase/NAAA C-terminal" evidence="4">
    <location>
        <begin position="23"/>
        <end position="313"/>
    </location>
</feature>